<accession>U5ESZ8</accession>
<dbReference type="GO" id="GO:0005763">
    <property type="term" value="C:mitochondrial small ribosomal subunit"/>
    <property type="evidence" value="ECO:0007669"/>
    <property type="project" value="TreeGrafter"/>
</dbReference>
<evidence type="ECO:0000313" key="8">
    <source>
        <dbReference type="EMBL" id="JAB56866.1"/>
    </source>
</evidence>
<comment type="subcellular location">
    <subcellularLocation>
        <location evidence="1">Mitochondrion</location>
    </subcellularLocation>
</comment>
<evidence type="ECO:0000256" key="3">
    <source>
        <dbReference type="ARBA" id="ARBA00022946"/>
    </source>
</evidence>
<protein>
    <recommendedName>
        <fullName evidence="7">Small ribosomal subunit protein mS29</fullName>
    </recommendedName>
</protein>
<keyword evidence="6" id="KW-0687">Ribonucleoprotein</keyword>
<dbReference type="GO" id="GO:0006915">
    <property type="term" value="P:apoptotic process"/>
    <property type="evidence" value="ECO:0007669"/>
    <property type="project" value="InterPro"/>
</dbReference>
<dbReference type="PANTHER" id="PTHR12810">
    <property type="entry name" value="MITOCHONDRIAL 28S RIBOSOMAL PROTEIN S29"/>
    <property type="match status" value="1"/>
</dbReference>
<comment type="similarity">
    <text evidence="2">Belongs to the mitochondrion-specific ribosomal protein mS29 family.</text>
</comment>
<evidence type="ECO:0000256" key="2">
    <source>
        <dbReference type="ARBA" id="ARBA00009863"/>
    </source>
</evidence>
<name>U5ESZ8_9DIPT</name>
<organism evidence="8">
    <name type="scientific">Corethrella appendiculata</name>
    <dbReference type="NCBI Taxonomy" id="1370023"/>
    <lineage>
        <taxon>Eukaryota</taxon>
        <taxon>Metazoa</taxon>
        <taxon>Ecdysozoa</taxon>
        <taxon>Arthropoda</taxon>
        <taxon>Hexapoda</taxon>
        <taxon>Insecta</taxon>
        <taxon>Pterygota</taxon>
        <taxon>Neoptera</taxon>
        <taxon>Endopterygota</taxon>
        <taxon>Diptera</taxon>
        <taxon>Nematocera</taxon>
        <taxon>Culicoidea</taxon>
        <taxon>Chaoboridae</taxon>
        <taxon>Corethrella</taxon>
    </lineage>
</organism>
<evidence type="ECO:0000256" key="6">
    <source>
        <dbReference type="ARBA" id="ARBA00023274"/>
    </source>
</evidence>
<dbReference type="AlphaFoldDB" id="U5ESZ8"/>
<dbReference type="Pfam" id="PF10236">
    <property type="entry name" value="DAP3"/>
    <property type="match status" value="1"/>
</dbReference>
<evidence type="ECO:0000256" key="4">
    <source>
        <dbReference type="ARBA" id="ARBA00022980"/>
    </source>
</evidence>
<evidence type="ECO:0000256" key="5">
    <source>
        <dbReference type="ARBA" id="ARBA00023128"/>
    </source>
</evidence>
<reference evidence="8" key="1">
    <citation type="journal article" date="2014" name="Insect Biochem. Mol. Biol.">
        <title>An insight into the sialome of the frog biting fly, Corethrella appendiculata.</title>
        <authorList>
            <person name="Ribeiro J.M.C."/>
            <person name="Chagas A.C."/>
            <person name="Pham V.M."/>
            <person name="Lounibos L.P."/>
            <person name="Calvo E."/>
        </authorList>
    </citation>
    <scope>NUCLEOTIDE SEQUENCE</scope>
    <source>
        <tissue evidence="8">Salivary glands</tissue>
    </source>
</reference>
<dbReference type="InterPro" id="IPR027417">
    <property type="entry name" value="P-loop_NTPase"/>
</dbReference>
<sequence>MSTLAQQNVANVDDFRTIETNTINHTEDKLGRFYTISNEARKDLFTYGGIPKSYEKQTKTFREACLMVRQPAVEIIQHIKNTNFERPANRFVLYGKNGTGKSLALAHLIHFCYQQEFVIVHVKWVPDWFKKPKETSNSTTNEGCIDLPIDAASWLLHFKTQNAKILAKLNLKTTRDYVWTKRETTPADSSLFELIDHGINRVKFACDTIAALTAELKHHANSGNCKVMVAVDGYNAFFHPYTRILGDNKVKMTPDKITLTKPFLDLTMPDWKNGVCVLIVDKLTLKSDEEPEASELPLFLLGRTGFEHIDPFIPIRTDDYNAKEYESCINYYLDRKWIQNCESGFDKELEFLSGKNPFRLMELCKSL</sequence>
<dbReference type="InterPro" id="IPR008092">
    <property type="entry name" value="Ribosomal_mS29_met"/>
</dbReference>
<evidence type="ECO:0000256" key="7">
    <source>
        <dbReference type="ARBA" id="ARBA00035140"/>
    </source>
</evidence>
<keyword evidence="3" id="KW-0809">Transit peptide</keyword>
<dbReference type="PANTHER" id="PTHR12810:SF0">
    <property type="entry name" value="SMALL RIBOSOMAL SUBUNIT PROTEIN MS29"/>
    <property type="match status" value="1"/>
</dbReference>
<keyword evidence="4 8" id="KW-0689">Ribosomal protein</keyword>
<proteinExistence type="evidence at transcript level"/>
<dbReference type="PRINTS" id="PR01716">
    <property type="entry name" value="DEATHASSOCP3"/>
</dbReference>
<evidence type="ECO:0000256" key="1">
    <source>
        <dbReference type="ARBA" id="ARBA00004173"/>
    </source>
</evidence>
<dbReference type="GO" id="GO:0003735">
    <property type="term" value="F:structural constituent of ribosome"/>
    <property type="evidence" value="ECO:0007669"/>
    <property type="project" value="TreeGrafter"/>
</dbReference>
<keyword evidence="5" id="KW-0496">Mitochondrion</keyword>
<dbReference type="InterPro" id="IPR019368">
    <property type="entry name" value="Ribosomal_mS29"/>
</dbReference>
<dbReference type="SUPFAM" id="SSF52540">
    <property type="entry name" value="P-loop containing nucleoside triphosphate hydrolases"/>
    <property type="match status" value="1"/>
</dbReference>
<dbReference type="EMBL" id="GANO01003005">
    <property type="protein sequence ID" value="JAB56866.1"/>
    <property type="molecule type" value="mRNA"/>
</dbReference>